<keyword evidence="3" id="KW-1185">Reference proteome</keyword>
<evidence type="ECO:0000256" key="1">
    <source>
        <dbReference type="SAM" id="MobiDB-lite"/>
    </source>
</evidence>
<feature type="region of interest" description="Disordered" evidence="1">
    <location>
        <begin position="68"/>
        <end position="91"/>
    </location>
</feature>
<name>A0AAI9Z197_9PEZI</name>
<dbReference type="GeneID" id="85337741"/>
<dbReference type="RefSeq" id="XP_060315966.1">
    <property type="nucleotide sequence ID" value="XM_060454194.1"/>
</dbReference>
<proteinExistence type="predicted"/>
<evidence type="ECO:0000313" key="2">
    <source>
        <dbReference type="EMBL" id="KAK1530919.1"/>
    </source>
</evidence>
<evidence type="ECO:0000313" key="3">
    <source>
        <dbReference type="Proteomes" id="UP001240678"/>
    </source>
</evidence>
<dbReference type="AlphaFoldDB" id="A0AAI9Z197"/>
<reference evidence="2 3" key="1">
    <citation type="submission" date="2016-10" db="EMBL/GenBank/DDBJ databases">
        <title>The genome sequence of Colletotrichum fioriniae PJ7.</title>
        <authorList>
            <person name="Baroncelli R."/>
        </authorList>
    </citation>
    <scope>NUCLEOTIDE SEQUENCE [LARGE SCALE GENOMIC DNA]</scope>
    <source>
        <strain evidence="2 3">IMI 309622</strain>
    </source>
</reference>
<gene>
    <name evidence="2" type="ORF">CCOS01_06022</name>
</gene>
<accession>A0AAI9Z197</accession>
<sequence>MTDNSLFAGLGGMEIARFGRRQIKKPEPRQAITAIAKCEREFFCLPLRDLRLIVTDKITYAFEVSDHSRSHHCGYGNPRKSNKWDAQAAIT</sequence>
<comment type="caution">
    <text evidence="2">The sequence shown here is derived from an EMBL/GenBank/DDBJ whole genome shotgun (WGS) entry which is preliminary data.</text>
</comment>
<protein>
    <submittedName>
        <fullName evidence="2">Uncharacterized protein</fullName>
    </submittedName>
</protein>
<dbReference type="Proteomes" id="UP001240678">
    <property type="component" value="Unassembled WGS sequence"/>
</dbReference>
<dbReference type="EMBL" id="MOOE01000005">
    <property type="protein sequence ID" value="KAK1530919.1"/>
    <property type="molecule type" value="Genomic_DNA"/>
</dbReference>
<organism evidence="2 3">
    <name type="scientific">Colletotrichum costaricense</name>
    <dbReference type="NCBI Taxonomy" id="1209916"/>
    <lineage>
        <taxon>Eukaryota</taxon>
        <taxon>Fungi</taxon>
        <taxon>Dikarya</taxon>
        <taxon>Ascomycota</taxon>
        <taxon>Pezizomycotina</taxon>
        <taxon>Sordariomycetes</taxon>
        <taxon>Hypocreomycetidae</taxon>
        <taxon>Glomerellales</taxon>
        <taxon>Glomerellaceae</taxon>
        <taxon>Colletotrichum</taxon>
        <taxon>Colletotrichum acutatum species complex</taxon>
    </lineage>
</organism>